<feature type="domain" description="DUF4367" evidence="2">
    <location>
        <begin position="138"/>
        <end position="248"/>
    </location>
</feature>
<evidence type="ECO:0000256" key="1">
    <source>
        <dbReference type="SAM" id="Phobius"/>
    </source>
</evidence>
<evidence type="ECO:0000259" key="2">
    <source>
        <dbReference type="Pfam" id="PF14285"/>
    </source>
</evidence>
<keyword evidence="1" id="KW-0472">Membrane</keyword>
<keyword evidence="4" id="KW-1185">Reference proteome</keyword>
<keyword evidence="1" id="KW-1133">Transmembrane helix</keyword>
<protein>
    <submittedName>
        <fullName evidence="3">DUF4367 domain-containing protein</fullName>
    </submittedName>
</protein>
<organism evidence="3 4">
    <name type="scientific">Gracilibacillus salinarum</name>
    <dbReference type="NCBI Taxonomy" id="2932255"/>
    <lineage>
        <taxon>Bacteria</taxon>
        <taxon>Bacillati</taxon>
        <taxon>Bacillota</taxon>
        <taxon>Bacilli</taxon>
        <taxon>Bacillales</taxon>
        <taxon>Bacillaceae</taxon>
        <taxon>Gracilibacillus</taxon>
    </lineage>
</organism>
<reference evidence="3 4" key="1">
    <citation type="submission" date="2022-04" db="EMBL/GenBank/DDBJ databases">
        <title>Gracilibacillus sp. isolated from saltern.</title>
        <authorList>
            <person name="Won M."/>
            <person name="Lee C.-M."/>
            <person name="Woen H.-Y."/>
            <person name="Kwon S.-W."/>
        </authorList>
    </citation>
    <scope>NUCLEOTIDE SEQUENCE [LARGE SCALE GENOMIC DNA]</scope>
    <source>
        <strain evidence="3 4">SSPM10-3</strain>
    </source>
</reference>
<keyword evidence="1" id="KW-0812">Transmembrane</keyword>
<sequence length="249" mass="28599">MRETEQKERFIQFLKEDYQTIDDSHSSKEESWKRIEKSLSKNKTKRPSKTLLAVAAILVVLLGAACLQTNQVQAFDWFVNIFVTDNGDTTQITQTTNDESNENGLPDMSNLAVEEVEQKEYVVSFDKAQSMTQFYLLKPTYLPEHYELAKVNVLEEESQISRVSLRFVKADGQLIRLTQTYQPDEFASAKVVDNKDTKVKNVPLSDGEARLVEFRDGDRQLIWSTPHMNWLLEGVISEKEIIKVAESLE</sequence>
<proteinExistence type="predicted"/>
<dbReference type="Pfam" id="PF14285">
    <property type="entry name" value="DUF4367"/>
    <property type="match status" value="1"/>
</dbReference>
<dbReference type="Proteomes" id="UP000831537">
    <property type="component" value="Chromosome"/>
</dbReference>
<feature type="transmembrane region" description="Helical" evidence="1">
    <location>
        <begin position="50"/>
        <end position="70"/>
    </location>
</feature>
<gene>
    <name evidence="3" type="ORF">MUN87_15820</name>
</gene>
<name>A0ABY4GJ15_9BACI</name>
<dbReference type="InterPro" id="IPR025377">
    <property type="entry name" value="DUF4367"/>
</dbReference>
<evidence type="ECO:0000313" key="4">
    <source>
        <dbReference type="Proteomes" id="UP000831537"/>
    </source>
</evidence>
<dbReference type="RefSeq" id="WP_244741581.1">
    <property type="nucleotide sequence ID" value="NZ_CP095071.1"/>
</dbReference>
<dbReference type="EMBL" id="CP095071">
    <property type="protein sequence ID" value="UOQ84165.1"/>
    <property type="molecule type" value="Genomic_DNA"/>
</dbReference>
<evidence type="ECO:0000313" key="3">
    <source>
        <dbReference type="EMBL" id="UOQ84165.1"/>
    </source>
</evidence>
<accession>A0ABY4GJ15</accession>